<evidence type="ECO:0000313" key="1">
    <source>
        <dbReference type="EMBL" id="MEQ2219515.1"/>
    </source>
</evidence>
<evidence type="ECO:0000313" key="2">
    <source>
        <dbReference type="Proteomes" id="UP001434883"/>
    </source>
</evidence>
<comment type="caution">
    <text evidence="1">The sequence shown here is derived from an EMBL/GenBank/DDBJ whole genome shotgun (WGS) entry which is preliminary data.</text>
</comment>
<feature type="non-terminal residue" evidence="1">
    <location>
        <position position="1"/>
    </location>
</feature>
<name>A0ABV0SH40_9TELE</name>
<protein>
    <submittedName>
        <fullName evidence="1">Uncharacterized protein</fullName>
    </submittedName>
</protein>
<proteinExistence type="predicted"/>
<sequence length="149" mass="16857">VLGCAYFLLLVPEERSVQGAAAAVRCEKKFQIYFPDQDRKILLAGRSIAAWRWNRVLGTNHPEPVLLGHRRLVRAHRGKEGSGAAIRTASDTRRKMFGSVDGSWTFWSTRSDRGFISSMKFMHLSFLLQCDPGQSVMKMFGPENIQMNP</sequence>
<accession>A0ABV0SH40</accession>
<reference evidence="1 2" key="1">
    <citation type="submission" date="2021-06" db="EMBL/GenBank/DDBJ databases">
        <authorList>
            <person name="Palmer J.M."/>
        </authorList>
    </citation>
    <scope>NUCLEOTIDE SEQUENCE [LARGE SCALE GENOMIC DNA]</scope>
    <source>
        <strain evidence="1 2">XC_2019</strain>
        <tissue evidence="1">Muscle</tissue>
    </source>
</reference>
<dbReference type="EMBL" id="JAHRIN010079649">
    <property type="protein sequence ID" value="MEQ2219515.1"/>
    <property type="molecule type" value="Genomic_DNA"/>
</dbReference>
<dbReference type="Proteomes" id="UP001434883">
    <property type="component" value="Unassembled WGS sequence"/>
</dbReference>
<keyword evidence="2" id="KW-1185">Reference proteome</keyword>
<organism evidence="1 2">
    <name type="scientific">Xenoophorus captivus</name>
    <dbReference type="NCBI Taxonomy" id="1517983"/>
    <lineage>
        <taxon>Eukaryota</taxon>
        <taxon>Metazoa</taxon>
        <taxon>Chordata</taxon>
        <taxon>Craniata</taxon>
        <taxon>Vertebrata</taxon>
        <taxon>Euteleostomi</taxon>
        <taxon>Actinopterygii</taxon>
        <taxon>Neopterygii</taxon>
        <taxon>Teleostei</taxon>
        <taxon>Neoteleostei</taxon>
        <taxon>Acanthomorphata</taxon>
        <taxon>Ovalentaria</taxon>
        <taxon>Atherinomorphae</taxon>
        <taxon>Cyprinodontiformes</taxon>
        <taxon>Goodeidae</taxon>
        <taxon>Xenoophorus</taxon>
    </lineage>
</organism>
<gene>
    <name evidence="1" type="ORF">XENOCAPTIV_019088</name>
</gene>